<feature type="compositionally biased region" description="Pro residues" evidence="1">
    <location>
        <begin position="68"/>
        <end position="81"/>
    </location>
</feature>
<feature type="region of interest" description="Disordered" evidence="1">
    <location>
        <begin position="1"/>
        <end position="108"/>
    </location>
</feature>
<proteinExistence type="predicted"/>
<evidence type="ECO:0000256" key="1">
    <source>
        <dbReference type="SAM" id="MobiDB-lite"/>
    </source>
</evidence>
<sequence>MNTGNESHSSDSDAWRSRSTDGLRNGDDITSSLAAKGFRSVRPNLQDKRSPTQGQASQVAMNGGAPHPQRPPSPPAYPPLPASFSPGGVHMQSRSAGESGDPDRVSLG</sequence>
<dbReference type="Ensembl" id="ENSHHUT00000003991.1">
    <property type="protein sequence ID" value="ENSHHUP00000003863.1"/>
    <property type="gene ID" value="ENSHHUG00000002428.1"/>
</dbReference>
<protein>
    <submittedName>
        <fullName evidence="2">Uncharacterized protein</fullName>
    </submittedName>
</protein>
<reference evidence="2" key="3">
    <citation type="submission" date="2025-09" db="UniProtKB">
        <authorList>
            <consortium name="Ensembl"/>
        </authorList>
    </citation>
    <scope>IDENTIFICATION</scope>
</reference>
<dbReference type="GeneTree" id="ENSGT00940000170718"/>
<evidence type="ECO:0000313" key="3">
    <source>
        <dbReference type="Proteomes" id="UP000314982"/>
    </source>
</evidence>
<keyword evidence="3" id="KW-1185">Reference proteome</keyword>
<reference evidence="2" key="2">
    <citation type="submission" date="2025-08" db="UniProtKB">
        <authorList>
            <consortium name="Ensembl"/>
        </authorList>
    </citation>
    <scope>IDENTIFICATION</scope>
</reference>
<name>A0A4W5JGX9_9TELE</name>
<accession>A0A4W5JGX9</accession>
<reference evidence="3" key="1">
    <citation type="submission" date="2018-06" db="EMBL/GenBank/DDBJ databases">
        <title>Genome assembly of Danube salmon.</title>
        <authorList>
            <person name="Macqueen D.J."/>
            <person name="Gundappa M.K."/>
        </authorList>
    </citation>
    <scope>NUCLEOTIDE SEQUENCE [LARGE SCALE GENOMIC DNA]</scope>
</reference>
<dbReference type="AlphaFoldDB" id="A0A4W5JGX9"/>
<organism evidence="2 3">
    <name type="scientific">Hucho hucho</name>
    <name type="common">huchen</name>
    <dbReference type="NCBI Taxonomy" id="62062"/>
    <lineage>
        <taxon>Eukaryota</taxon>
        <taxon>Metazoa</taxon>
        <taxon>Chordata</taxon>
        <taxon>Craniata</taxon>
        <taxon>Vertebrata</taxon>
        <taxon>Euteleostomi</taxon>
        <taxon>Actinopterygii</taxon>
        <taxon>Neopterygii</taxon>
        <taxon>Teleostei</taxon>
        <taxon>Protacanthopterygii</taxon>
        <taxon>Salmoniformes</taxon>
        <taxon>Salmonidae</taxon>
        <taxon>Salmoninae</taxon>
        <taxon>Hucho</taxon>
    </lineage>
</organism>
<evidence type="ECO:0000313" key="2">
    <source>
        <dbReference type="Ensembl" id="ENSHHUP00000003863.1"/>
    </source>
</evidence>
<feature type="compositionally biased region" description="Polar residues" evidence="1">
    <location>
        <begin position="51"/>
        <end position="60"/>
    </location>
</feature>
<dbReference type="Proteomes" id="UP000314982">
    <property type="component" value="Unassembled WGS sequence"/>
</dbReference>
<feature type="compositionally biased region" description="Basic and acidic residues" evidence="1">
    <location>
        <begin position="8"/>
        <end position="27"/>
    </location>
</feature>
<dbReference type="STRING" id="62062.ENSHHUP00000003863"/>